<dbReference type="Proteomes" id="UP000093861">
    <property type="component" value="Unassembled WGS sequence"/>
</dbReference>
<keyword evidence="1" id="KW-0285">Flavoprotein</keyword>
<reference evidence="5 6" key="1">
    <citation type="submission" date="2016-06" db="EMBL/GenBank/DDBJ databases">
        <authorList>
            <person name="Kjaerup R.B."/>
            <person name="Dalgaard T.S."/>
            <person name="Juul-Madsen H.R."/>
        </authorList>
    </citation>
    <scope>NUCLEOTIDE SEQUENCE [LARGE SCALE GENOMIC DNA]</scope>
    <source>
        <strain evidence="5 6">E2464</strain>
    </source>
</reference>
<dbReference type="PANTHER" id="PTHR48105">
    <property type="entry name" value="THIOREDOXIN REDUCTASE 1-RELATED-RELATED"/>
    <property type="match status" value="1"/>
</dbReference>
<dbReference type="Pfam" id="PF07992">
    <property type="entry name" value="Pyr_redox_2"/>
    <property type="match status" value="1"/>
</dbReference>
<gene>
    <name evidence="5" type="ORF">A5685_19975</name>
</gene>
<evidence type="ECO:0000259" key="4">
    <source>
        <dbReference type="Pfam" id="PF07992"/>
    </source>
</evidence>
<evidence type="ECO:0000313" key="6">
    <source>
        <dbReference type="Proteomes" id="UP000093861"/>
    </source>
</evidence>
<dbReference type="AlphaFoldDB" id="A0A1A2SML2"/>
<comment type="caution">
    <text evidence="5">The sequence shown here is derived from an EMBL/GenBank/DDBJ whole genome shotgun (WGS) entry which is preliminary data.</text>
</comment>
<dbReference type="InterPro" id="IPR050097">
    <property type="entry name" value="Ferredoxin-NADP_redctase_2"/>
</dbReference>
<dbReference type="InterPro" id="IPR023753">
    <property type="entry name" value="FAD/NAD-binding_dom"/>
</dbReference>
<evidence type="ECO:0000256" key="2">
    <source>
        <dbReference type="ARBA" id="ARBA00023002"/>
    </source>
</evidence>
<evidence type="ECO:0000256" key="1">
    <source>
        <dbReference type="ARBA" id="ARBA00022630"/>
    </source>
</evidence>
<accession>A0A1A2SML2</accession>
<comment type="catalytic activity">
    <reaction evidence="3">
        <text>[thioredoxin]-dithiol + NADP(+) = [thioredoxin]-disulfide + NADPH + H(+)</text>
        <dbReference type="Rhea" id="RHEA:20345"/>
        <dbReference type="Rhea" id="RHEA-COMP:10698"/>
        <dbReference type="Rhea" id="RHEA-COMP:10700"/>
        <dbReference type="ChEBI" id="CHEBI:15378"/>
        <dbReference type="ChEBI" id="CHEBI:29950"/>
        <dbReference type="ChEBI" id="CHEBI:50058"/>
        <dbReference type="ChEBI" id="CHEBI:57783"/>
        <dbReference type="ChEBI" id="CHEBI:58349"/>
        <dbReference type="EC" id="1.8.1.9"/>
    </reaction>
</comment>
<dbReference type="Gene3D" id="3.50.50.60">
    <property type="entry name" value="FAD/NAD(P)-binding domain"/>
    <property type="match status" value="2"/>
</dbReference>
<name>A0A1A2SML2_9MYCO</name>
<feature type="domain" description="FAD/NAD(P)-binding" evidence="4">
    <location>
        <begin position="18"/>
        <end position="305"/>
    </location>
</feature>
<evidence type="ECO:0000256" key="3">
    <source>
        <dbReference type="ARBA" id="ARBA00048132"/>
    </source>
</evidence>
<protein>
    <submittedName>
        <fullName evidence="5">Thioredoxin reductase</fullName>
    </submittedName>
</protein>
<dbReference type="EMBL" id="LZJS01000031">
    <property type="protein sequence ID" value="OBH65007.1"/>
    <property type="molecule type" value="Genomic_DNA"/>
</dbReference>
<organism evidence="5 6">
    <name type="scientific">Mycobacterium colombiense</name>
    <dbReference type="NCBI Taxonomy" id="339268"/>
    <lineage>
        <taxon>Bacteria</taxon>
        <taxon>Bacillati</taxon>
        <taxon>Actinomycetota</taxon>
        <taxon>Actinomycetes</taxon>
        <taxon>Mycobacteriales</taxon>
        <taxon>Mycobacteriaceae</taxon>
        <taxon>Mycobacterium</taxon>
        <taxon>Mycobacterium avium complex (MAC)</taxon>
    </lineage>
</organism>
<proteinExistence type="predicted"/>
<dbReference type="PRINTS" id="PR00368">
    <property type="entry name" value="FADPNR"/>
</dbReference>
<dbReference type="GO" id="GO:0004791">
    <property type="term" value="F:thioredoxin-disulfide reductase (NADPH) activity"/>
    <property type="evidence" value="ECO:0007669"/>
    <property type="project" value="UniProtKB-EC"/>
</dbReference>
<dbReference type="InterPro" id="IPR036188">
    <property type="entry name" value="FAD/NAD-bd_sf"/>
</dbReference>
<dbReference type="SUPFAM" id="SSF51905">
    <property type="entry name" value="FAD/NAD(P)-binding domain"/>
    <property type="match status" value="1"/>
</dbReference>
<dbReference type="PRINTS" id="PR00469">
    <property type="entry name" value="PNDRDTASEII"/>
</dbReference>
<keyword evidence="2" id="KW-0560">Oxidoreductase</keyword>
<sequence>MEDGSSNLYNSDTTRIRDVIVVGSGPAGYTAAIYSARAGLDTLVIEGHQPGGALLAAGQVDNYPGVAPVVTGPALAATMRRQAQQFGAELYPGYVDRFDLGGVVKTVGMHDAQYHGRAIILAMGSAGRPLNVAGERELLGRGVSTSAKRDGAQFTGHDVAVIGGGDGAVEEALHLVPLARHVTLIHHRPRLRASAIAVARLRAHPNVAILTNTEVLAVHGAQHVTGLRIRDTRQAGDSTIAVAAVFVAVGQKPCSGLLVGLVDVDAGGHIVINGDTTRTSAEGVFAAGDLIDRRYRQAVTAAASGCAAALDAQRWLSQRHCHPLPSINSTEIAPLASKTAR</sequence>
<evidence type="ECO:0000313" key="5">
    <source>
        <dbReference type="EMBL" id="OBH65007.1"/>
    </source>
</evidence>